<reference evidence="1 2" key="1">
    <citation type="journal article" date="2016" name="Stand. Genomic Sci.">
        <title>Complete genome sequence and genomic characterization of Microcystis panniformis FACHB 1757 by third-generation sequencing.</title>
        <authorList>
            <person name="Zhang J.Y."/>
            <person name="Guan R."/>
            <person name="Zhang H.J."/>
            <person name="Li H."/>
            <person name="Xiao P."/>
            <person name="Yu G.L."/>
            <person name="Du L."/>
            <person name="Cao D.M."/>
            <person name="Zhu B.C."/>
            <person name="Li R.H."/>
            <person name="Lu Z.H."/>
        </authorList>
    </citation>
    <scope>NUCLEOTIDE SEQUENCE [LARGE SCALE GENOMIC DNA]</scope>
    <source>
        <strain evidence="1 2">FACHB-1757</strain>
    </source>
</reference>
<gene>
    <name evidence="1" type="ORF">VL20_5722</name>
</gene>
<organism evidence="1 2">
    <name type="scientific">Microcystis panniformis FACHB-1757</name>
    <dbReference type="NCBI Taxonomy" id="1638788"/>
    <lineage>
        <taxon>Bacteria</taxon>
        <taxon>Bacillati</taxon>
        <taxon>Cyanobacteriota</taxon>
        <taxon>Cyanophyceae</taxon>
        <taxon>Oscillatoriophycideae</taxon>
        <taxon>Chroococcales</taxon>
        <taxon>Microcystaceae</taxon>
        <taxon>Microcystis</taxon>
    </lineage>
</organism>
<protein>
    <submittedName>
        <fullName evidence="1">Uncharacterized protein</fullName>
    </submittedName>
</protein>
<dbReference type="PATRIC" id="fig|1638788.3.peg.5765"/>
<keyword evidence="2" id="KW-1185">Reference proteome</keyword>
<dbReference type="KEGG" id="mpk:VL20_5722"/>
<dbReference type="AlphaFoldDB" id="A0A0K1S915"/>
<evidence type="ECO:0000313" key="1">
    <source>
        <dbReference type="EMBL" id="AKV70533.1"/>
    </source>
</evidence>
<sequence>MCPIQKLVLVQVLKISQKNVQNSNQQRQDFNGDGATNFQDLPLFNKALNFPIVQENN</sequence>
<dbReference type="Proteomes" id="UP000068167">
    <property type="component" value="Chromosome"/>
</dbReference>
<dbReference type="EMBL" id="CP011339">
    <property type="protein sequence ID" value="AKV70533.1"/>
    <property type="molecule type" value="Genomic_DNA"/>
</dbReference>
<name>A0A0K1S915_9CHRO</name>
<proteinExistence type="predicted"/>
<evidence type="ECO:0000313" key="2">
    <source>
        <dbReference type="Proteomes" id="UP000068167"/>
    </source>
</evidence>
<accession>A0A0K1S915</accession>